<keyword evidence="5 10" id="KW-0547">Nucleotide-binding</keyword>
<evidence type="ECO:0000256" key="7">
    <source>
        <dbReference type="ARBA" id="ARBA00022840"/>
    </source>
</evidence>
<evidence type="ECO:0000313" key="14">
    <source>
        <dbReference type="Proteomes" id="UP000075886"/>
    </source>
</evidence>
<keyword evidence="7 10" id="KW-0067">ATP-binding</keyword>
<dbReference type="GO" id="GO:0072518">
    <property type="term" value="F:Rho-dependent protein serine/threonine kinase activity"/>
    <property type="evidence" value="ECO:0007669"/>
    <property type="project" value="TreeGrafter"/>
</dbReference>
<evidence type="ECO:0000256" key="1">
    <source>
        <dbReference type="ARBA" id="ARBA00012513"/>
    </source>
</evidence>
<dbReference type="InterPro" id="IPR000719">
    <property type="entry name" value="Prot_kinase_dom"/>
</dbReference>
<proteinExistence type="inferred from homology"/>
<comment type="catalytic activity">
    <reaction evidence="9">
        <text>L-seryl-[protein] + ATP = O-phospho-L-seryl-[protein] + ADP + H(+)</text>
        <dbReference type="Rhea" id="RHEA:17989"/>
        <dbReference type="Rhea" id="RHEA-COMP:9863"/>
        <dbReference type="Rhea" id="RHEA-COMP:11604"/>
        <dbReference type="ChEBI" id="CHEBI:15378"/>
        <dbReference type="ChEBI" id="CHEBI:29999"/>
        <dbReference type="ChEBI" id="CHEBI:30616"/>
        <dbReference type="ChEBI" id="CHEBI:83421"/>
        <dbReference type="ChEBI" id="CHEBI:456216"/>
        <dbReference type="EC" id="2.7.11.1"/>
    </reaction>
</comment>
<evidence type="ECO:0000256" key="4">
    <source>
        <dbReference type="ARBA" id="ARBA00022679"/>
    </source>
</evidence>
<evidence type="ECO:0000256" key="9">
    <source>
        <dbReference type="ARBA" id="ARBA00048679"/>
    </source>
</evidence>
<dbReference type="InterPro" id="IPR008271">
    <property type="entry name" value="Ser/Thr_kinase_AS"/>
</dbReference>
<comment type="similarity">
    <text evidence="11">Belongs to the protein kinase superfamily.</text>
</comment>
<feature type="domain" description="Protein kinase" evidence="12">
    <location>
        <begin position="9"/>
        <end position="265"/>
    </location>
</feature>
<keyword evidence="4" id="KW-0808">Transferase</keyword>
<dbReference type="FunFam" id="1.10.510.10:FF:000024">
    <property type="entry name" value="Probable serine/threonine-protein kinase cot-1"/>
    <property type="match status" value="1"/>
</dbReference>
<protein>
    <recommendedName>
        <fullName evidence="1">non-specific serine/threonine protein kinase</fullName>
        <ecNumber evidence="1">2.7.11.1</ecNumber>
    </recommendedName>
</protein>
<evidence type="ECO:0000259" key="12">
    <source>
        <dbReference type="PROSITE" id="PS50011"/>
    </source>
</evidence>
<keyword evidence="2 11" id="KW-0723">Serine/threonine-protein kinase</keyword>
<dbReference type="GO" id="GO:0031032">
    <property type="term" value="P:actomyosin structure organization"/>
    <property type="evidence" value="ECO:0007669"/>
    <property type="project" value="TreeGrafter"/>
</dbReference>
<dbReference type="InterPro" id="IPR050839">
    <property type="entry name" value="Rho-assoc_Ser/Thr_Kinase"/>
</dbReference>
<evidence type="ECO:0000256" key="11">
    <source>
        <dbReference type="RuleBase" id="RU000304"/>
    </source>
</evidence>
<evidence type="ECO:0000256" key="10">
    <source>
        <dbReference type="PROSITE-ProRule" id="PRU10141"/>
    </source>
</evidence>
<dbReference type="GO" id="GO:0030866">
    <property type="term" value="P:cortical actin cytoskeleton organization"/>
    <property type="evidence" value="ECO:0007669"/>
    <property type="project" value="TreeGrafter"/>
</dbReference>
<dbReference type="PANTHER" id="PTHR22988">
    <property type="entry name" value="MYOTONIC DYSTROPHY S/T KINASE-RELATED"/>
    <property type="match status" value="1"/>
</dbReference>
<evidence type="ECO:0000256" key="2">
    <source>
        <dbReference type="ARBA" id="ARBA00022527"/>
    </source>
</evidence>
<dbReference type="PANTHER" id="PTHR22988:SF73">
    <property type="entry name" value="RHO-ASSOCIATED PROTEIN KINASE"/>
    <property type="match status" value="1"/>
</dbReference>
<dbReference type="SMART" id="SM00220">
    <property type="entry name" value="S_TKc"/>
    <property type="match status" value="1"/>
</dbReference>
<dbReference type="AlphaFoldDB" id="A0A182QG87"/>
<dbReference type="GO" id="GO:0005524">
    <property type="term" value="F:ATP binding"/>
    <property type="evidence" value="ECO:0007669"/>
    <property type="project" value="UniProtKB-UniRule"/>
</dbReference>
<dbReference type="GO" id="GO:0007266">
    <property type="term" value="P:Rho protein signal transduction"/>
    <property type="evidence" value="ECO:0007669"/>
    <property type="project" value="TreeGrafter"/>
</dbReference>
<reference evidence="14" key="1">
    <citation type="submission" date="2014-01" db="EMBL/GenBank/DDBJ databases">
        <title>The Genome Sequence of Anopheles farauti FAR1 (V2).</title>
        <authorList>
            <consortium name="The Broad Institute Genomics Platform"/>
            <person name="Neafsey D.E."/>
            <person name="Besansky N."/>
            <person name="Howell P."/>
            <person name="Walton C."/>
            <person name="Young S.K."/>
            <person name="Zeng Q."/>
            <person name="Gargeya S."/>
            <person name="Fitzgerald M."/>
            <person name="Haas B."/>
            <person name="Abouelleil A."/>
            <person name="Allen A.W."/>
            <person name="Alvarado L."/>
            <person name="Arachchi H.M."/>
            <person name="Berlin A.M."/>
            <person name="Chapman S.B."/>
            <person name="Gainer-Dewar J."/>
            <person name="Goldberg J."/>
            <person name="Griggs A."/>
            <person name="Gujja S."/>
            <person name="Hansen M."/>
            <person name="Howarth C."/>
            <person name="Imamovic A."/>
            <person name="Ireland A."/>
            <person name="Larimer J."/>
            <person name="McCowan C."/>
            <person name="Murphy C."/>
            <person name="Pearson M."/>
            <person name="Poon T.W."/>
            <person name="Priest M."/>
            <person name="Roberts A."/>
            <person name="Saif S."/>
            <person name="Shea T."/>
            <person name="Sisk P."/>
            <person name="Sykes S."/>
            <person name="Wortman J."/>
            <person name="Nusbaum C."/>
            <person name="Birren B."/>
        </authorList>
    </citation>
    <scope>NUCLEOTIDE SEQUENCE [LARGE SCALE GENOMIC DNA]</scope>
    <source>
        <strain evidence="14">FAR1</strain>
    </source>
</reference>
<dbReference type="GO" id="GO:1901888">
    <property type="term" value="P:regulation of cell junction assembly"/>
    <property type="evidence" value="ECO:0007669"/>
    <property type="project" value="TreeGrafter"/>
</dbReference>
<evidence type="ECO:0000256" key="6">
    <source>
        <dbReference type="ARBA" id="ARBA00022777"/>
    </source>
</evidence>
<keyword evidence="14" id="KW-1185">Reference proteome</keyword>
<dbReference type="GO" id="GO:0000281">
    <property type="term" value="P:mitotic cytokinesis"/>
    <property type="evidence" value="ECO:0007669"/>
    <property type="project" value="TreeGrafter"/>
</dbReference>
<dbReference type="Gene3D" id="3.30.200.20">
    <property type="entry name" value="Phosphorylase Kinase, domain 1"/>
    <property type="match status" value="1"/>
</dbReference>
<dbReference type="EnsemblMetazoa" id="AFAF009548-RA">
    <property type="protein sequence ID" value="AFAF009548-PA"/>
    <property type="gene ID" value="AFAF009548"/>
</dbReference>
<evidence type="ECO:0000256" key="3">
    <source>
        <dbReference type="ARBA" id="ARBA00022553"/>
    </source>
</evidence>
<evidence type="ECO:0000256" key="8">
    <source>
        <dbReference type="ARBA" id="ARBA00047899"/>
    </source>
</evidence>
<dbReference type="PROSITE" id="PS50011">
    <property type="entry name" value="PROTEIN_KINASE_DOM"/>
    <property type="match status" value="1"/>
</dbReference>
<dbReference type="EMBL" id="AXCN02002694">
    <property type="status" value="NOT_ANNOTATED_CDS"/>
    <property type="molecule type" value="Genomic_DNA"/>
</dbReference>
<dbReference type="GO" id="GO:0048598">
    <property type="term" value="P:embryonic morphogenesis"/>
    <property type="evidence" value="ECO:0007669"/>
    <property type="project" value="TreeGrafter"/>
</dbReference>
<dbReference type="PROSITE" id="PS00108">
    <property type="entry name" value="PROTEIN_KINASE_ST"/>
    <property type="match status" value="1"/>
</dbReference>
<dbReference type="EC" id="2.7.11.1" evidence="1"/>
<dbReference type="GO" id="GO:0005856">
    <property type="term" value="C:cytoskeleton"/>
    <property type="evidence" value="ECO:0007669"/>
    <property type="project" value="TreeGrafter"/>
</dbReference>
<keyword evidence="6" id="KW-0418">Kinase</keyword>
<evidence type="ECO:0000313" key="13">
    <source>
        <dbReference type="EnsemblMetazoa" id="AFAF009548-PA"/>
    </source>
</evidence>
<organism evidence="13 14">
    <name type="scientific">Anopheles farauti</name>
    <dbReference type="NCBI Taxonomy" id="69004"/>
    <lineage>
        <taxon>Eukaryota</taxon>
        <taxon>Metazoa</taxon>
        <taxon>Ecdysozoa</taxon>
        <taxon>Arthropoda</taxon>
        <taxon>Hexapoda</taxon>
        <taxon>Insecta</taxon>
        <taxon>Pterygota</taxon>
        <taxon>Neoptera</taxon>
        <taxon>Endopterygota</taxon>
        <taxon>Diptera</taxon>
        <taxon>Nematocera</taxon>
        <taxon>Culicoidea</taxon>
        <taxon>Culicidae</taxon>
        <taxon>Anophelinae</taxon>
        <taxon>Anopheles</taxon>
    </lineage>
</organism>
<sequence>MSLRNSNEFIICNQIGCGAFGEVFLVRQKSTRQVYAMKRLLKENIIAMANTVSFENEINIMTKSKSEWIVKLHYTFEDTIYQYMVMDFMPGGDIDTLMIKHNIPEKWALFYTMELILAVDAVHQLGYIHRDIKPANMLLDRNGHLKLADFGVVACMDDDGLVRSSIAVGTPEYMSPEVLMSQDRNGCYGRECDWWAVGIFVYEIMVGDMPFETQEKTIDFQNSLHFPDSPPINEHAKSLIKGFLTDRMERLGRHSVDDIKLHPIFSNALWKFENIHQSIAPIVPKLSSDDDTSNFVLF</sequence>
<dbReference type="Proteomes" id="UP000075886">
    <property type="component" value="Unassembled WGS sequence"/>
</dbReference>
<feature type="binding site" evidence="10">
    <location>
        <position position="38"/>
    </location>
    <ligand>
        <name>ATP</name>
        <dbReference type="ChEBI" id="CHEBI:30616"/>
    </ligand>
</feature>
<evidence type="ECO:0000256" key="5">
    <source>
        <dbReference type="ARBA" id="ARBA00022741"/>
    </source>
</evidence>
<dbReference type="VEuPathDB" id="VectorBase:AFAF009548"/>
<dbReference type="PROSITE" id="PS00107">
    <property type="entry name" value="PROTEIN_KINASE_ATP"/>
    <property type="match status" value="1"/>
</dbReference>
<reference evidence="13" key="2">
    <citation type="submission" date="2020-05" db="UniProtKB">
        <authorList>
            <consortium name="EnsemblMetazoa"/>
        </authorList>
    </citation>
    <scope>IDENTIFICATION</scope>
    <source>
        <strain evidence="13">FAR1</strain>
    </source>
</reference>
<dbReference type="STRING" id="69004.A0A182QG87"/>
<keyword evidence="3" id="KW-0597">Phosphoprotein</keyword>
<name>A0A182QG87_9DIPT</name>
<dbReference type="GO" id="GO:0005737">
    <property type="term" value="C:cytoplasm"/>
    <property type="evidence" value="ECO:0007669"/>
    <property type="project" value="TreeGrafter"/>
</dbReference>
<comment type="catalytic activity">
    <reaction evidence="8">
        <text>L-threonyl-[protein] + ATP = O-phospho-L-threonyl-[protein] + ADP + H(+)</text>
        <dbReference type="Rhea" id="RHEA:46608"/>
        <dbReference type="Rhea" id="RHEA-COMP:11060"/>
        <dbReference type="Rhea" id="RHEA-COMP:11605"/>
        <dbReference type="ChEBI" id="CHEBI:15378"/>
        <dbReference type="ChEBI" id="CHEBI:30013"/>
        <dbReference type="ChEBI" id="CHEBI:30616"/>
        <dbReference type="ChEBI" id="CHEBI:61977"/>
        <dbReference type="ChEBI" id="CHEBI:456216"/>
        <dbReference type="EC" id="2.7.11.1"/>
    </reaction>
</comment>
<dbReference type="Pfam" id="PF00069">
    <property type="entry name" value="Pkinase"/>
    <property type="match status" value="1"/>
</dbReference>
<dbReference type="InterPro" id="IPR011009">
    <property type="entry name" value="Kinase-like_dom_sf"/>
</dbReference>
<dbReference type="SUPFAM" id="SSF56112">
    <property type="entry name" value="Protein kinase-like (PK-like)"/>
    <property type="match status" value="1"/>
</dbReference>
<dbReference type="InterPro" id="IPR017441">
    <property type="entry name" value="Protein_kinase_ATP_BS"/>
</dbReference>
<accession>A0A182QG87</accession>
<dbReference type="Gene3D" id="1.10.510.10">
    <property type="entry name" value="Transferase(Phosphotransferase) domain 1"/>
    <property type="match status" value="1"/>
</dbReference>